<evidence type="ECO:0000256" key="2">
    <source>
        <dbReference type="ARBA" id="ARBA00006490"/>
    </source>
</evidence>
<evidence type="ECO:0000256" key="7">
    <source>
        <dbReference type="ARBA" id="ARBA00023014"/>
    </source>
</evidence>
<dbReference type="GO" id="GO:0031071">
    <property type="term" value="F:cysteine desulfurase activity"/>
    <property type="evidence" value="ECO:0007669"/>
    <property type="project" value="UniProtKB-EC"/>
</dbReference>
<keyword evidence="4" id="KW-0479">Metal-binding</keyword>
<dbReference type="InterPro" id="IPR000192">
    <property type="entry name" value="Aminotrans_V_dom"/>
</dbReference>
<organism evidence="10 11">
    <name type="scientific">Arthrobacter wenxiniae</name>
    <dbReference type="NCBI Taxonomy" id="2713570"/>
    <lineage>
        <taxon>Bacteria</taxon>
        <taxon>Bacillati</taxon>
        <taxon>Actinomycetota</taxon>
        <taxon>Actinomycetes</taxon>
        <taxon>Micrococcales</taxon>
        <taxon>Micrococcaceae</taxon>
        <taxon>Arthrobacter</taxon>
    </lineage>
</organism>
<reference evidence="10 11" key="1">
    <citation type="submission" date="2020-02" db="EMBL/GenBank/DDBJ databases">
        <title>Genome sequence of strain AETb3-4.</title>
        <authorList>
            <person name="Gao J."/>
            <person name="Zhang X."/>
        </authorList>
    </citation>
    <scope>NUCLEOTIDE SEQUENCE [LARGE SCALE GENOMIC DNA]</scope>
    <source>
        <strain evidence="10 11">AETb3-4</strain>
    </source>
</reference>
<proteinExistence type="inferred from homology"/>
<evidence type="ECO:0000256" key="5">
    <source>
        <dbReference type="ARBA" id="ARBA00022898"/>
    </source>
</evidence>
<sequence length="405" mass="41799">MIFLDAAATTPVRREVIEAMFPFLTNQFGNPSSHHELGEQAAAALAGARAWAAAVLGCHPEELTFTSGGTEADNLALKGIALARRAADPRRNRVVVSAIEHPAIAESAAYLRRVHGFTVDVVPVGPDALVDPAGFARLLHGRPDGGTAGRDVAVASVMYANNEVGTVQDIPALAAAARGLGVPFHTDAVQAAGWLDLDVGALGVSALSLSGHKVGAPKGVGLLYLRGGVPCEPLVHGGGQERGTRSGTENVAFAVALATALRLSDAGRGTAVDHATAVRDRFIDQVLDRVPAARLTGHRTRRLPSVASFCFPGTSGESVLLELERRSIICSSGSACAAGADEPSQVLTAMGVDRAVAQTALRFSFGADATNDALDRAAGELEAAVQRLGSYAAAGTSSRSRRKIQ</sequence>
<accession>A0A7Y7IEI0</accession>
<dbReference type="Gene3D" id="3.90.1150.10">
    <property type="entry name" value="Aspartate Aminotransferase, domain 1"/>
    <property type="match status" value="1"/>
</dbReference>
<evidence type="ECO:0000313" key="10">
    <source>
        <dbReference type="EMBL" id="NVM93992.1"/>
    </source>
</evidence>
<dbReference type="Gene3D" id="1.10.260.50">
    <property type="match status" value="1"/>
</dbReference>
<dbReference type="Proteomes" id="UP000543556">
    <property type="component" value="Unassembled WGS sequence"/>
</dbReference>
<dbReference type="InterPro" id="IPR015421">
    <property type="entry name" value="PyrdxlP-dep_Trfase_major"/>
</dbReference>
<evidence type="ECO:0000256" key="4">
    <source>
        <dbReference type="ARBA" id="ARBA00022723"/>
    </source>
</evidence>
<protein>
    <submittedName>
        <fullName evidence="10">Cysteine desulfurase</fullName>
    </submittedName>
</protein>
<comment type="caution">
    <text evidence="10">The sequence shown here is derived from an EMBL/GenBank/DDBJ whole genome shotgun (WGS) entry which is preliminary data.</text>
</comment>
<dbReference type="AlphaFoldDB" id="A0A7Y7IEI0"/>
<keyword evidence="3" id="KW-0808">Transferase</keyword>
<dbReference type="InterPro" id="IPR015424">
    <property type="entry name" value="PyrdxlP-dep_Trfase"/>
</dbReference>
<keyword evidence="6" id="KW-0408">Iron</keyword>
<dbReference type="GO" id="GO:0046872">
    <property type="term" value="F:metal ion binding"/>
    <property type="evidence" value="ECO:0007669"/>
    <property type="project" value="UniProtKB-KW"/>
</dbReference>
<evidence type="ECO:0000256" key="6">
    <source>
        <dbReference type="ARBA" id="ARBA00023004"/>
    </source>
</evidence>
<dbReference type="GO" id="GO:0051536">
    <property type="term" value="F:iron-sulfur cluster binding"/>
    <property type="evidence" value="ECO:0007669"/>
    <property type="project" value="UniProtKB-KW"/>
</dbReference>
<dbReference type="PIRSF" id="PIRSF005572">
    <property type="entry name" value="NifS"/>
    <property type="match status" value="1"/>
</dbReference>
<comment type="cofactor">
    <cofactor evidence="1">
        <name>pyridoxal 5'-phosphate</name>
        <dbReference type="ChEBI" id="CHEBI:597326"/>
    </cofactor>
</comment>
<evidence type="ECO:0000259" key="9">
    <source>
        <dbReference type="Pfam" id="PF00266"/>
    </source>
</evidence>
<dbReference type="Gene3D" id="3.40.640.10">
    <property type="entry name" value="Type I PLP-dependent aspartate aminotransferase-like (Major domain)"/>
    <property type="match status" value="1"/>
</dbReference>
<evidence type="ECO:0000313" key="11">
    <source>
        <dbReference type="Proteomes" id="UP000543556"/>
    </source>
</evidence>
<evidence type="ECO:0000256" key="3">
    <source>
        <dbReference type="ARBA" id="ARBA00022679"/>
    </source>
</evidence>
<evidence type="ECO:0000256" key="8">
    <source>
        <dbReference type="ARBA" id="ARBA00050776"/>
    </source>
</evidence>
<keyword evidence="7" id="KW-0411">Iron-sulfur</keyword>
<evidence type="ECO:0000256" key="1">
    <source>
        <dbReference type="ARBA" id="ARBA00001933"/>
    </source>
</evidence>
<dbReference type="RefSeq" id="WP_176633724.1">
    <property type="nucleotide sequence ID" value="NZ_JAAMFM010000003.1"/>
</dbReference>
<dbReference type="Pfam" id="PF00266">
    <property type="entry name" value="Aminotran_5"/>
    <property type="match status" value="1"/>
</dbReference>
<comment type="similarity">
    <text evidence="2">Belongs to the class-V pyridoxal-phosphate-dependent aminotransferase family. NifS/IscS subfamily.</text>
</comment>
<comment type="catalytic activity">
    <reaction evidence="8">
        <text>(sulfur carrier)-H + L-cysteine = (sulfur carrier)-SH + L-alanine</text>
        <dbReference type="Rhea" id="RHEA:43892"/>
        <dbReference type="Rhea" id="RHEA-COMP:14737"/>
        <dbReference type="Rhea" id="RHEA-COMP:14739"/>
        <dbReference type="ChEBI" id="CHEBI:29917"/>
        <dbReference type="ChEBI" id="CHEBI:35235"/>
        <dbReference type="ChEBI" id="CHEBI:57972"/>
        <dbReference type="ChEBI" id="CHEBI:64428"/>
        <dbReference type="EC" id="2.8.1.7"/>
    </reaction>
</comment>
<keyword evidence="11" id="KW-1185">Reference proteome</keyword>
<dbReference type="SUPFAM" id="SSF53383">
    <property type="entry name" value="PLP-dependent transferases"/>
    <property type="match status" value="1"/>
</dbReference>
<gene>
    <name evidence="10" type="ORF">G6034_03525</name>
</gene>
<feature type="domain" description="Aminotransferase class V" evidence="9">
    <location>
        <begin position="2"/>
        <end position="376"/>
    </location>
</feature>
<dbReference type="EMBL" id="JAAMFM010000003">
    <property type="protein sequence ID" value="NVM93992.1"/>
    <property type="molecule type" value="Genomic_DNA"/>
</dbReference>
<dbReference type="InterPro" id="IPR015422">
    <property type="entry name" value="PyrdxlP-dep_Trfase_small"/>
</dbReference>
<dbReference type="InterPro" id="IPR016454">
    <property type="entry name" value="Cysteine_dSase"/>
</dbReference>
<keyword evidence="5" id="KW-0663">Pyridoxal phosphate</keyword>
<dbReference type="PANTHER" id="PTHR11601">
    <property type="entry name" value="CYSTEINE DESULFURYLASE FAMILY MEMBER"/>
    <property type="match status" value="1"/>
</dbReference>
<dbReference type="FunFam" id="3.40.640.10:FF:000084">
    <property type="entry name" value="IscS-like cysteine desulfurase"/>
    <property type="match status" value="1"/>
</dbReference>
<dbReference type="PANTHER" id="PTHR11601:SF34">
    <property type="entry name" value="CYSTEINE DESULFURASE"/>
    <property type="match status" value="1"/>
</dbReference>
<name>A0A7Y7IEI0_9MICC</name>